<accession>A0ABD2W6A0</accession>
<feature type="region of interest" description="Disordered" evidence="1">
    <location>
        <begin position="341"/>
        <end position="407"/>
    </location>
</feature>
<comment type="caution">
    <text evidence="2">The sequence shown here is derived from an EMBL/GenBank/DDBJ whole genome shotgun (WGS) entry which is preliminary data.</text>
</comment>
<reference evidence="2 3" key="1">
    <citation type="journal article" date="2024" name="bioRxiv">
        <title>A reference genome for Trichogramma kaykai: A tiny desert-dwelling parasitoid wasp with competing sex-ratio distorters.</title>
        <authorList>
            <person name="Culotta J."/>
            <person name="Lindsey A.R."/>
        </authorList>
    </citation>
    <scope>NUCLEOTIDE SEQUENCE [LARGE SCALE GENOMIC DNA]</scope>
    <source>
        <strain evidence="2 3">KSX58</strain>
    </source>
</reference>
<dbReference type="Proteomes" id="UP001627154">
    <property type="component" value="Unassembled WGS sequence"/>
</dbReference>
<organism evidence="2 3">
    <name type="scientific">Trichogramma kaykai</name>
    <dbReference type="NCBI Taxonomy" id="54128"/>
    <lineage>
        <taxon>Eukaryota</taxon>
        <taxon>Metazoa</taxon>
        <taxon>Ecdysozoa</taxon>
        <taxon>Arthropoda</taxon>
        <taxon>Hexapoda</taxon>
        <taxon>Insecta</taxon>
        <taxon>Pterygota</taxon>
        <taxon>Neoptera</taxon>
        <taxon>Endopterygota</taxon>
        <taxon>Hymenoptera</taxon>
        <taxon>Apocrita</taxon>
        <taxon>Proctotrupomorpha</taxon>
        <taxon>Chalcidoidea</taxon>
        <taxon>Trichogrammatidae</taxon>
        <taxon>Trichogramma</taxon>
    </lineage>
</organism>
<name>A0ABD2W6A0_9HYME</name>
<sequence length="407" mass="46290">MDESILEVTRSINYTQTNIAVGQVCQKLPYFDGSSNVLFFLDDIENLKKIIPDEHHQTLLFTIISRLRGRARESLRGFEIETIDQLVKHLEDQFMVTKCYNQCVADLINTKMKVGETIRQFHDRLKALVGVAITAALISLTNKDIDQSEQLNNIVFMTFVKQIPDFIRPGIIAARPKTLNDALTAALDIEEFQVHVPPYHHKANVYYNNGEMLNVAQVTSASQTHRSRSPGAPRQIDFNDPAIFARDQMPYYFNPYDVYFPKTTIIDGKINAPAALSYSTPVDGPTQPASILKRSGIDRGEVTLPPPSHALPYPGYWPPHYQNPYFSQFYGPPPFMHPNFYNQRMPQNLENHNRSKSPSSSGNHLNYEGARRQVSASNVSQHKSAVRFMKADESTQPEEPEFHHQQN</sequence>
<evidence type="ECO:0000313" key="3">
    <source>
        <dbReference type="Proteomes" id="UP001627154"/>
    </source>
</evidence>
<protein>
    <submittedName>
        <fullName evidence="2">Uncharacterized protein</fullName>
    </submittedName>
</protein>
<feature type="compositionally biased region" description="Polar residues" evidence="1">
    <location>
        <begin position="374"/>
        <end position="383"/>
    </location>
</feature>
<gene>
    <name evidence="2" type="ORF">TKK_016411</name>
</gene>
<dbReference type="EMBL" id="JBJJXI010000133">
    <property type="protein sequence ID" value="KAL3388403.1"/>
    <property type="molecule type" value="Genomic_DNA"/>
</dbReference>
<proteinExistence type="predicted"/>
<keyword evidence="3" id="KW-1185">Reference proteome</keyword>
<evidence type="ECO:0000313" key="2">
    <source>
        <dbReference type="EMBL" id="KAL3388403.1"/>
    </source>
</evidence>
<feature type="compositionally biased region" description="Polar residues" evidence="1">
    <location>
        <begin position="341"/>
        <end position="364"/>
    </location>
</feature>
<evidence type="ECO:0000256" key="1">
    <source>
        <dbReference type="SAM" id="MobiDB-lite"/>
    </source>
</evidence>
<dbReference type="AlphaFoldDB" id="A0ABD2W6A0"/>